<gene>
    <name evidence="2" type="ORF">EMK97_05910</name>
</gene>
<dbReference type="Proteomes" id="UP000290244">
    <property type="component" value="Chromosome"/>
</dbReference>
<reference evidence="2 3" key="1">
    <citation type="submission" date="2018-12" db="EMBL/GenBank/DDBJ databases">
        <title>Complete genome of Litorilituus sediminis.</title>
        <authorList>
            <person name="Liu A."/>
            <person name="Rong J."/>
        </authorList>
    </citation>
    <scope>NUCLEOTIDE SEQUENCE [LARGE SCALE GENOMIC DNA]</scope>
    <source>
        <strain evidence="2 3">JCM 17549</strain>
    </source>
</reference>
<evidence type="ECO:0000313" key="2">
    <source>
        <dbReference type="EMBL" id="QBG35285.1"/>
    </source>
</evidence>
<evidence type="ECO:0000313" key="3">
    <source>
        <dbReference type="Proteomes" id="UP000290244"/>
    </source>
</evidence>
<keyword evidence="1" id="KW-0472">Membrane</keyword>
<dbReference type="KEGG" id="lsd:EMK97_05910"/>
<feature type="transmembrane region" description="Helical" evidence="1">
    <location>
        <begin position="92"/>
        <end position="114"/>
    </location>
</feature>
<proteinExistence type="predicted"/>
<dbReference type="EMBL" id="CP034759">
    <property type="protein sequence ID" value="QBG35285.1"/>
    <property type="molecule type" value="Genomic_DNA"/>
</dbReference>
<name>A0A4P6P785_9GAMM</name>
<evidence type="ECO:0008006" key="4">
    <source>
        <dbReference type="Google" id="ProtNLM"/>
    </source>
</evidence>
<dbReference type="AlphaFoldDB" id="A0A4P6P785"/>
<feature type="transmembrane region" description="Helical" evidence="1">
    <location>
        <begin position="21"/>
        <end position="46"/>
    </location>
</feature>
<feature type="transmembrane region" description="Helical" evidence="1">
    <location>
        <begin position="58"/>
        <end position="85"/>
    </location>
</feature>
<keyword evidence="1" id="KW-0812">Transmembrane</keyword>
<keyword evidence="3" id="KW-1185">Reference proteome</keyword>
<feature type="transmembrane region" description="Helical" evidence="1">
    <location>
        <begin position="235"/>
        <end position="252"/>
    </location>
</feature>
<evidence type="ECO:0000256" key="1">
    <source>
        <dbReference type="SAM" id="Phobius"/>
    </source>
</evidence>
<dbReference type="OrthoDB" id="9935247at2"/>
<keyword evidence="1" id="KW-1133">Transmembrane helix</keyword>
<accession>A0A4P6P785</accession>
<organism evidence="2 3">
    <name type="scientific">Litorilituus sediminis</name>
    <dbReference type="NCBI Taxonomy" id="718192"/>
    <lineage>
        <taxon>Bacteria</taxon>
        <taxon>Pseudomonadati</taxon>
        <taxon>Pseudomonadota</taxon>
        <taxon>Gammaproteobacteria</taxon>
        <taxon>Alteromonadales</taxon>
        <taxon>Colwelliaceae</taxon>
        <taxon>Litorilituus</taxon>
    </lineage>
</organism>
<feature type="transmembrane region" description="Helical" evidence="1">
    <location>
        <begin position="176"/>
        <end position="200"/>
    </location>
</feature>
<feature type="transmembrane region" description="Helical" evidence="1">
    <location>
        <begin position="212"/>
        <end position="229"/>
    </location>
</feature>
<dbReference type="RefSeq" id="WP_130600311.1">
    <property type="nucleotide sequence ID" value="NZ_CP034759.1"/>
</dbReference>
<protein>
    <recommendedName>
        <fullName evidence="4">O-antigen ligase domain-containing protein</fullName>
    </recommendedName>
</protein>
<sequence length="264" mass="30575">MKQNLIVNPIQSHKDGLQLRFSSIFYSAYSLALYCNVMIVFALFYIKSPLKKILTVLVILPLLIMTFNRNGMAVAAISISAYFCWRYLKSFFLLYMSSLLTIILLTVFLLPLLLNVVEYEFGHSSTSGLFSKMSTLAVRFDAWVSFLSPENYVDILIGKGFVQGLANTEFYLDNGFYYFISQNGIFWLLLFFAIISITFFKLKRIYNQNPSHESAACLIMFNAGLFSMFLNNSFYENIFLVFYWTFPLLFVFKNEYNNKISTAK</sequence>